<evidence type="ECO:0000256" key="4">
    <source>
        <dbReference type="SAM" id="Phobius"/>
    </source>
</evidence>
<name>A0ABM7WG83_9ACTN</name>
<sequence length="234" mass="25434">MVGGSALAAMILAIVRRWGGVDVLPIATLLLIATALLLLPLSATMVVSSAAVVLAQASLLCSYAYLVLSLRDSFERFGSEGFVRRCSFAISVVGVCQLLGILGGGAVRSIFGLNLTALALTAMLALYLAFFIILVLTRGKKRVEYVIKGPYATEGEIARIRCEILFGAYPNLSMREREVLVLLLQNYSNARIAKELVVSDNTVKTHVRHIYEKMGVKSRQQLQELAASIRLESE</sequence>
<evidence type="ECO:0000256" key="3">
    <source>
        <dbReference type="ARBA" id="ARBA00023163"/>
    </source>
</evidence>
<feature type="transmembrane region" description="Helical" evidence="4">
    <location>
        <begin position="21"/>
        <end position="39"/>
    </location>
</feature>
<dbReference type="RefSeq" id="WP_244411678.1">
    <property type="nucleotide sequence ID" value="NZ_AP025564.1"/>
</dbReference>
<dbReference type="InterPro" id="IPR036388">
    <property type="entry name" value="WH-like_DNA-bd_sf"/>
</dbReference>
<dbReference type="InterPro" id="IPR000792">
    <property type="entry name" value="Tscrpt_reg_LuxR_C"/>
</dbReference>
<dbReference type="PANTHER" id="PTHR44688:SF16">
    <property type="entry name" value="DNA-BINDING TRANSCRIPTIONAL ACTIVATOR DEVR_DOSR"/>
    <property type="match status" value="1"/>
</dbReference>
<dbReference type="Gene3D" id="1.10.10.10">
    <property type="entry name" value="Winged helix-like DNA-binding domain superfamily/Winged helix DNA-binding domain"/>
    <property type="match status" value="1"/>
</dbReference>
<feature type="transmembrane region" description="Helical" evidence="4">
    <location>
        <begin position="45"/>
        <end position="68"/>
    </location>
</feature>
<dbReference type="PRINTS" id="PR00038">
    <property type="entry name" value="HTHLUXR"/>
</dbReference>
<evidence type="ECO:0000313" key="7">
    <source>
        <dbReference type="Proteomes" id="UP001320544"/>
    </source>
</evidence>
<evidence type="ECO:0000259" key="5">
    <source>
        <dbReference type="PROSITE" id="PS50043"/>
    </source>
</evidence>
<keyword evidence="4" id="KW-1133">Transmembrane helix</keyword>
<dbReference type="InterPro" id="IPR016032">
    <property type="entry name" value="Sig_transdc_resp-reg_C-effctor"/>
</dbReference>
<dbReference type="PANTHER" id="PTHR44688">
    <property type="entry name" value="DNA-BINDING TRANSCRIPTIONAL ACTIVATOR DEVR_DOSR"/>
    <property type="match status" value="1"/>
</dbReference>
<protein>
    <recommendedName>
        <fullName evidence="5">HTH luxR-type domain-containing protein</fullName>
    </recommendedName>
</protein>
<keyword evidence="2" id="KW-0238">DNA-binding</keyword>
<reference evidence="6 7" key="1">
    <citation type="submission" date="2022-01" db="EMBL/GenBank/DDBJ databases">
        <title>Novel bile acid biosynthetic pathways are enriched in the microbiome of centenarians.</title>
        <authorList>
            <person name="Sato Y."/>
            <person name="Atarashi K."/>
            <person name="Plichta R.D."/>
            <person name="Arai Y."/>
            <person name="Sasajima S."/>
            <person name="Kearney M.S."/>
            <person name="Suda W."/>
            <person name="Takeshita K."/>
            <person name="Sasaki T."/>
            <person name="Okamoto S."/>
            <person name="Skelly N.A."/>
            <person name="Okamura Y."/>
            <person name="Vlamakis H."/>
            <person name="Li Y."/>
            <person name="Tanoue T."/>
            <person name="Takei H."/>
            <person name="Nittono H."/>
            <person name="Narushima S."/>
            <person name="Irie J."/>
            <person name="Itoh H."/>
            <person name="Moriya K."/>
            <person name="Sugiura Y."/>
            <person name="Suematsu M."/>
            <person name="Moritoki N."/>
            <person name="Shibata S."/>
            <person name="Littman R.D."/>
            <person name="Fischbach A.M."/>
            <person name="Uwamino Y."/>
            <person name="Inoue T."/>
            <person name="Honda A."/>
            <person name="Hattori M."/>
            <person name="Murai T."/>
            <person name="Xavier J.R."/>
            <person name="Hirose N."/>
            <person name="Honda K."/>
        </authorList>
    </citation>
    <scope>NUCLEOTIDE SEQUENCE [LARGE SCALE GENOMIC DNA]</scope>
    <source>
        <strain evidence="6 7">CE91-St30</strain>
    </source>
</reference>
<feature type="transmembrane region" description="Helical" evidence="4">
    <location>
        <begin position="117"/>
        <end position="136"/>
    </location>
</feature>
<dbReference type="SUPFAM" id="SSF46894">
    <property type="entry name" value="C-terminal effector domain of the bipartite response regulators"/>
    <property type="match status" value="1"/>
</dbReference>
<feature type="transmembrane region" description="Helical" evidence="4">
    <location>
        <begin position="88"/>
        <end position="111"/>
    </location>
</feature>
<keyword evidence="1" id="KW-0805">Transcription regulation</keyword>
<evidence type="ECO:0000256" key="1">
    <source>
        <dbReference type="ARBA" id="ARBA00023015"/>
    </source>
</evidence>
<dbReference type="CDD" id="cd06170">
    <property type="entry name" value="LuxR_C_like"/>
    <property type="match status" value="1"/>
</dbReference>
<proteinExistence type="predicted"/>
<accession>A0ABM7WG83</accession>
<dbReference type="SMART" id="SM00421">
    <property type="entry name" value="HTH_LUXR"/>
    <property type="match status" value="1"/>
</dbReference>
<dbReference type="PROSITE" id="PS50043">
    <property type="entry name" value="HTH_LUXR_2"/>
    <property type="match status" value="1"/>
</dbReference>
<evidence type="ECO:0000313" key="6">
    <source>
        <dbReference type="EMBL" id="BDE95246.1"/>
    </source>
</evidence>
<evidence type="ECO:0000256" key="2">
    <source>
        <dbReference type="ARBA" id="ARBA00023125"/>
    </source>
</evidence>
<dbReference type="EMBL" id="AP025564">
    <property type="protein sequence ID" value="BDE95246.1"/>
    <property type="molecule type" value="Genomic_DNA"/>
</dbReference>
<gene>
    <name evidence="6" type="ORF">CE91St30_05790</name>
</gene>
<dbReference type="Proteomes" id="UP001320544">
    <property type="component" value="Chromosome"/>
</dbReference>
<dbReference type="Pfam" id="PF00196">
    <property type="entry name" value="GerE"/>
    <property type="match status" value="1"/>
</dbReference>
<keyword evidence="3" id="KW-0804">Transcription</keyword>
<keyword evidence="4" id="KW-0472">Membrane</keyword>
<organism evidence="6 7">
    <name type="scientific">Raoultibacter timonensis</name>
    <dbReference type="NCBI Taxonomy" id="1907662"/>
    <lineage>
        <taxon>Bacteria</taxon>
        <taxon>Bacillati</taxon>
        <taxon>Actinomycetota</taxon>
        <taxon>Coriobacteriia</taxon>
        <taxon>Eggerthellales</taxon>
        <taxon>Eggerthellaceae</taxon>
        <taxon>Raoultibacter</taxon>
    </lineage>
</organism>
<keyword evidence="4" id="KW-0812">Transmembrane</keyword>
<keyword evidence="7" id="KW-1185">Reference proteome</keyword>
<feature type="domain" description="HTH luxR-type" evidence="5">
    <location>
        <begin position="165"/>
        <end position="230"/>
    </location>
</feature>